<dbReference type="InterPro" id="IPR032694">
    <property type="entry name" value="CopC/D"/>
</dbReference>
<protein>
    <recommendedName>
        <fullName evidence="8">CopC domain-containing protein</fullName>
    </recommendedName>
</protein>
<gene>
    <name evidence="9" type="ORF">SAMN05216204_11034</name>
</gene>
<evidence type="ECO:0000256" key="3">
    <source>
        <dbReference type="ARBA" id="ARBA00022723"/>
    </source>
</evidence>
<keyword evidence="10" id="KW-1185">Reference proteome</keyword>
<dbReference type="GO" id="GO:0006825">
    <property type="term" value="P:copper ion transport"/>
    <property type="evidence" value="ECO:0007669"/>
    <property type="project" value="InterPro"/>
</dbReference>
<dbReference type="GO" id="GO:0005886">
    <property type="term" value="C:plasma membrane"/>
    <property type="evidence" value="ECO:0007669"/>
    <property type="project" value="TreeGrafter"/>
</dbReference>
<evidence type="ECO:0000256" key="5">
    <source>
        <dbReference type="ARBA" id="ARBA00022764"/>
    </source>
</evidence>
<dbReference type="SUPFAM" id="SSF81296">
    <property type="entry name" value="E set domains"/>
    <property type="match status" value="1"/>
</dbReference>
<dbReference type="GO" id="GO:0046688">
    <property type="term" value="P:response to copper ion"/>
    <property type="evidence" value="ECO:0007669"/>
    <property type="project" value="InterPro"/>
</dbReference>
<dbReference type="GO" id="GO:0042597">
    <property type="term" value="C:periplasmic space"/>
    <property type="evidence" value="ECO:0007669"/>
    <property type="project" value="UniProtKB-SubCell"/>
</dbReference>
<dbReference type="OrthoDB" id="9796814at2"/>
<comment type="subcellular location">
    <subcellularLocation>
        <location evidence="1">Periplasm</location>
    </subcellularLocation>
</comment>
<dbReference type="STRING" id="1164594.SAMN05216204_11034"/>
<evidence type="ECO:0000313" key="9">
    <source>
        <dbReference type="EMBL" id="SFC77491.1"/>
    </source>
</evidence>
<proteinExistence type="inferred from homology"/>
<evidence type="ECO:0000256" key="6">
    <source>
        <dbReference type="ARBA" id="ARBA00023008"/>
    </source>
</evidence>
<evidence type="ECO:0000256" key="1">
    <source>
        <dbReference type="ARBA" id="ARBA00004418"/>
    </source>
</evidence>
<feature type="chain" id="PRO_5011795753" description="CopC domain-containing protein" evidence="7">
    <location>
        <begin position="25"/>
        <end position="121"/>
    </location>
</feature>
<dbReference type="InterPro" id="IPR014755">
    <property type="entry name" value="Cu-Rt/internalin_Ig-like"/>
</dbReference>
<dbReference type="Pfam" id="PF04234">
    <property type="entry name" value="CopC"/>
    <property type="match status" value="1"/>
</dbReference>
<reference evidence="10" key="1">
    <citation type="submission" date="2016-10" db="EMBL/GenBank/DDBJ databases">
        <authorList>
            <person name="Varghese N."/>
            <person name="Submissions S."/>
        </authorList>
    </citation>
    <scope>NUCLEOTIDE SEQUENCE [LARGE SCALE GENOMIC DNA]</scope>
    <source>
        <strain evidence="10">CGMCC 1.12041</strain>
    </source>
</reference>
<feature type="domain" description="CopC" evidence="8">
    <location>
        <begin position="25"/>
        <end position="120"/>
    </location>
</feature>
<dbReference type="AlphaFoldDB" id="A0A1I1LWM2"/>
<evidence type="ECO:0000313" key="10">
    <source>
        <dbReference type="Proteomes" id="UP000198639"/>
    </source>
</evidence>
<dbReference type="EMBL" id="FOLD01000010">
    <property type="protein sequence ID" value="SFC77491.1"/>
    <property type="molecule type" value="Genomic_DNA"/>
</dbReference>
<dbReference type="Proteomes" id="UP000198639">
    <property type="component" value="Unassembled WGS sequence"/>
</dbReference>
<dbReference type="InterPro" id="IPR047685">
    <property type="entry name" value="CopC-like"/>
</dbReference>
<feature type="signal peptide" evidence="7">
    <location>
        <begin position="1"/>
        <end position="24"/>
    </location>
</feature>
<dbReference type="InterPro" id="IPR007348">
    <property type="entry name" value="CopC_dom"/>
</dbReference>
<dbReference type="PANTHER" id="PTHR34820">
    <property type="entry name" value="INNER MEMBRANE PROTEIN YEBZ"/>
    <property type="match status" value="1"/>
</dbReference>
<dbReference type="Gene3D" id="2.60.40.1220">
    <property type="match status" value="1"/>
</dbReference>
<accession>A0A1I1LWM2</accession>
<evidence type="ECO:0000256" key="4">
    <source>
        <dbReference type="ARBA" id="ARBA00022729"/>
    </source>
</evidence>
<organism evidence="9 10">
    <name type="scientific">Massilia yuzhufengensis</name>
    <dbReference type="NCBI Taxonomy" id="1164594"/>
    <lineage>
        <taxon>Bacteria</taxon>
        <taxon>Pseudomonadati</taxon>
        <taxon>Pseudomonadota</taxon>
        <taxon>Betaproteobacteria</taxon>
        <taxon>Burkholderiales</taxon>
        <taxon>Oxalobacteraceae</taxon>
        <taxon>Telluria group</taxon>
        <taxon>Massilia</taxon>
    </lineage>
</organism>
<keyword evidence="5" id="KW-0574">Periplasm</keyword>
<dbReference type="GO" id="GO:0005507">
    <property type="term" value="F:copper ion binding"/>
    <property type="evidence" value="ECO:0007669"/>
    <property type="project" value="InterPro"/>
</dbReference>
<dbReference type="NCBIfam" id="NF033814">
    <property type="entry name" value="copper_CopC"/>
    <property type="match status" value="1"/>
</dbReference>
<evidence type="ECO:0000256" key="7">
    <source>
        <dbReference type="SAM" id="SignalP"/>
    </source>
</evidence>
<dbReference type="InterPro" id="IPR014756">
    <property type="entry name" value="Ig_E-set"/>
</dbReference>
<keyword evidence="3" id="KW-0479">Metal-binding</keyword>
<sequence length="121" mass="12803">MNIKNLLVATAAAISTLSAPAAFAHAKLEASTPQANSVVSPAPAQVRLQFNEPLELPFSKIKLVDEKGTVVEPSKIASDPANAKALIATTPGLHAGAYRVQWSTVTRDGHKVKGEFNFQVK</sequence>
<dbReference type="RefSeq" id="WP_091874559.1">
    <property type="nucleotide sequence ID" value="NZ_FOLD01000010.1"/>
</dbReference>
<keyword evidence="4 7" id="KW-0732">Signal</keyword>
<evidence type="ECO:0000259" key="8">
    <source>
        <dbReference type="Pfam" id="PF04234"/>
    </source>
</evidence>
<dbReference type="PANTHER" id="PTHR34820:SF4">
    <property type="entry name" value="INNER MEMBRANE PROTEIN YEBZ"/>
    <property type="match status" value="1"/>
</dbReference>
<keyword evidence="6" id="KW-0186">Copper</keyword>
<comment type="similarity">
    <text evidence="2">Belongs to the CopC family.</text>
</comment>
<evidence type="ECO:0000256" key="2">
    <source>
        <dbReference type="ARBA" id="ARBA00010509"/>
    </source>
</evidence>
<name>A0A1I1LWM2_9BURK</name>